<sequence>MTEEKEEILSEEEDLGVEDPTRSQIYEVGFLLVPSLSEDQLKVNFEGLRGALEHHGGTIISAESPHMRNLAYAMTKTVDSQKQIFKNAFFSWIKFEISAEKIGGLKELLRSNKNIIRSLLMRTVRENTYFYSRPSIPEEMTAASRPAVVNIEKRNKAPETLDLLKEEEIDKSIEELVTE</sequence>
<evidence type="ECO:0000313" key="5">
    <source>
        <dbReference type="Proteomes" id="UP000176800"/>
    </source>
</evidence>
<dbReference type="InterPro" id="IPR020814">
    <property type="entry name" value="Ribosomal_S6_plastid/chlpt"/>
</dbReference>
<keyword evidence="3" id="KW-0699">rRNA-binding</keyword>
<dbReference type="HAMAP" id="MF_00360">
    <property type="entry name" value="Ribosomal_bS6"/>
    <property type="match status" value="1"/>
</dbReference>
<dbReference type="Pfam" id="PF01250">
    <property type="entry name" value="Ribosomal_S6"/>
    <property type="match status" value="1"/>
</dbReference>
<keyword evidence="3" id="KW-0694">RNA-binding</keyword>
<reference evidence="4 5" key="1">
    <citation type="journal article" date="2016" name="Nat. Commun.">
        <title>Thousands of microbial genomes shed light on interconnected biogeochemical processes in an aquifer system.</title>
        <authorList>
            <person name="Anantharaman K."/>
            <person name="Brown C.T."/>
            <person name="Hug L.A."/>
            <person name="Sharon I."/>
            <person name="Castelle C.J."/>
            <person name="Probst A.J."/>
            <person name="Thomas B.C."/>
            <person name="Singh A."/>
            <person name="Wilkins M.J."/>
            <person name="Karaoz U."/>
            <person name="Brodie E.L."/>
            <person name="Williams K.H."/>
            <person name="Hubbard S.S."/>
            <person name="Banfield J.F."/>
        </authorList>
    </citation>
    <scope>NUCLEOTIDE SEQUENCE [LARGE SCALE GENOMIC DNA]</scope>
</reference>
<dbReference type="GO" id="GO:1990904">
    <property type="term" value="C:ribonucleoprotein complex"/>
    <property type="evidence" value="ECO:0007669"/>
    <property type="project" value="UniProtKB-KW"/>
</dbReference>
<dbReference type="AlphaFoldDB" id="A0A1G2U4D8"/>
<keyword evidence="3" id="KW-0689">Ribosomal protein</keyword>
<dbReference type="EMBL" id="MHWE01000007">
    <property type="protein sequence ID" value="OHB04378.1"/>
    <property type="molecule type" value="Genomic_DNA"/>
</dbReference>
<comment type="similarity">
    <text evidence="1 3">Belongs to the bacterial ribosomal protein bS6 family.</text>
</comment>
<dbReference type="InterPro" id="IPR014717">
    <property type="entry name" value="Transl_elong_EF1B/ribsomal_bS6"/>
</dbReference>
<keyword evidence="3" id="KW-0687">Ribonucleoprotein</keyword>
<accession>A0A1G2U4D8</accession>
<organism evidence="4 5">
    <name type="scientific">Candidatus Zambryskibacteria bacterium RIFCSPLOWO2_01_FULL_45_21</name>
    <dbReference type="NCBI Taxonomy" id="1802761"/>
    <lineage>
        <taxon>Bacteria</taxon>
        <taxon>Candidatus Zambryskiibacteriota</taxon>
    </lineage>
</organism>
<evidence type="ECO:0000256" key="3">
    <source>
        <dbReference type="HAMAP-Rule" id="MF_00360"/>
    </source>
</evidence>
<dbReference type="Gene3D" id="3.30.70.60">
    <property type="match status" value="1"/>
</dbReference>
<dbReference type="GO" id="GO:0005840">
    <property type="term" value="C:ribosome"/>
    <property type="evidence" value="ECO:0007669"/>
    <property type="project" value="UniProtKB-KW"/>
</dbReference>
<gene>
    <name evidence="3" type="primary">rpsF</name>
    <name evidence="4" type="ORF">A3B14_01870</name>
</gene>
<comment type="function">
    <text evidence="3">Binds together with bS18 to 16S ribosomal RNA.</text>
</comment>
<evidence type="ECO:0000256" key="2">
    <source>
        <dbReference type="ARBA" id="ARBA00035294"/>
    </source>
</evidence>
<dbReference type="SUPFAM" id="SSF54995">
    <property type="entry name" value="Ribosomal protein S6"/>
    <property type="match status" value="1"/>
</dbReference>
<protein>
    <recommendedName>
        <fullName evidence="2 3">Small ribosomal subunit protein bS6</fullName>
    </recommendedName>
</protein>
<name>A0A1G2U4D8_9BACT</name>
<dbReference type="InterPro" id="IPR035980">
    <property type="entry name" value="Ribosomal_bS6_sf"/>
</dbReference>
<proteinExistence type="inferred from homology"/>
<dbReference type="GO" id="GO:0006412">
    <property type="term" value="P:translation"/>
    <property type="evidence" value="ECO:0007669"/>
    <property type="project" value="UniProtKB-UniRule"/>
</dbReference>
<evidence type="ECO:0000256" key="1">
    <source>
        <dbReference type="ARBA" id="ARBA00009512"/>
    </source>
</evidence>
<comment type="caution">
    <text evidence="4">The sequence shown here is derived from an EMBL/GenBank/DDBJ whole genome shotgun (WGS) entry which is preliminary data.</text>
</comment>
<dbReference type="InterPro" id="IPR000529">
    <property type="entry name" value="Ribosomal_bS6"/>
</dbReference>
<dbReference type="GO" id="GO:0019843">
    <property type="term" value="F:rRNA binding"/>
    <property type="evidence" value="ECO:0007669"/>
    <property type="project" value="UniProtKB-UniRule"/>
</dbReference>
<dbReference type="GO" id="GO:0003735">
    <property type="term" value="F:structural constituent of ribosome"/>
    <property type="evidence" value="ECO:0007669"/>
    <property type="project" value="InterPro"/>
</dbReference>
<dbReference type="Proteomes" id="UP000176800">
    <property type="component" value="Unassembled WGS sequence"/>
</dbReference>
<evidence type="ECO:0000313" key="4">
    <source>
        <dbReference type="EMBL" id="OHB04378.1"/>
    </source>
</evidence>
<dbReference type="CDD" id="cd00473">
    <property type="entry name" value="bS6"/>
    <property type="match status" value="1"/>
</dbReference>